<feature type="transmembrane region" description="Helical" evidence="1">
    <location>
        <begin position="38"/>
        <end position="60"/>
    </location>
</feature>
<keyword evidence="1" id="KW-0472">Membrane</keyword>
<reference evidence="2" key="1">
    <citation type="submission" date="2024-05" db="EMBL/GenBank/DDBJ databases">
        <title>Planctomycetes of the genus Singulisphaera possess chitinolytic capabilities.</title>
        <authorList>
            <person name="Ivanova A."/>
        </authorList>
    </citation>
    <scope>NUCLEOTIDE SEQUENCE</scope>
    <source>
        <strain evidence="2">Ch08T</strain>
    </source>
</reference>
<feature type="transmembrane region" description="Helical" evidence="1">
    <location>
        <begin position="72"/>
        <end position="91"/>
    </location>
</feature>
<keyword evidence="1" id="KW-1133">Transmembrane helix</keyword>
<name>A0AAU7CDA9_9BACT</name>
<evidence type="ECO:0000256" key="1">
    <source>
        <dbReference type="SAM" id="Phobius"/>
    </source>
</evidence>
<sequence>MISHWHHAFSVGLLALYLLVLARWHGGRFPRVVSGPADFAFLIFGVGGLVLFGPIGQTLAKMLFVRPNSLDWLSLASGMTLAALLVSRRAWRRLVIYHVDAATLDRVLEEILTRDSGQFVRTIHGFEDTTQGRGIRVDASSRWMTATIEAYGQEPERIIHALESRLEDRLRTTSPLASNVGGLLLMGSALTLLLAMGGWLLAQPRALAALRGLIERLPGG</sequence>
<dbReference type="RefSeq" id="WP_406695820.1">
    <property type="nucleotide sequence ID" value="NZ_CP155447.1"/>
</dbReference>
<protein>
    <submittedName>
        <fullName evidence="2">Uncharacterized protein</fullName>
    </submittedName>
</protein>
<organism evidence="2">
    <name type="scientific">Singulisphaera sp. Ch08</name>
    <dbReference type="NCBI Taxonomy" id="3120278"/>
    <lineage>
        <taxon>Bacteria</taxon>
        <taxon>Pseudomonadati</taxon>
        <taxon>Planctomycetota</taxon>
        <taxon>Planctomycetia</taxon>
        <taxon>Isosphaerales</taxon>
        <taxon>Isosphaeraceae</taxon>
        <taxon>Singulisphaera</taxon>
    </lineage>
</organism>
<keyword evidence="1" id="KW-0812">Transmembrane</keyword>
<proteinExistence type="predicted"/>
<evidence type="ECO:0000313" key="2">
    <source>
        <dbReference type="EMBL" id="XBH03080.1"/>
    </source>
</evidence>
<accession>A0AAU7CDA9</accession>
<dbReference type="EMBL" id="CP155447">
    <property type="protein sequence ID" value="XBH03080.1"/>
    <property type="molecule type" value="Genomic_DNA"/>
</dbReference>
<gene>
    <name evidence="2" type="ORF">V5E97_32950</name>
</gene>
<dbReference type="AlphaFoldDB" id="A0AAU7CDA9"/>
<feature type="transmembrane region" description="Helical" evidence="1">
    <location>
        <begin position="180"/>
        <end position="202"/>
    </location>
</feature>